<sequence length="71" mass="8036">MPPLEIIFNIVVIGISFVYWVIAFIIVYHLNRFGIGVQPKKFAAIFLFGSLVLASISTILFTKVDITMFIK</sequence>
<reference evidence="3" key="1">
    <citation type="submission" date="2017-09" db="EMBL/GenBank/DDBJ databases">
        <title>Depth-based differentiation of microbial function through sediment-hosted aquifers and enrichment of novel symbionts in the deep terrestrial subsurface.</title>
        <authorList>
            <person name="Probst A.J."/>
            <person name="Ladd B."/>
            <person name="Jarett J.K."/>
            <person name="Geller-Mcgrath D.E."/>
            <person name="Sieber C.M.K."/>
            <person name="Emerson J.B."/>
            <person name="Anantharaman K."/>
            <person name="Thomas B.C."/>
            <person name="Malmstrom R."/>
            <person name="Stieglmeier M."/>
            <person name="Klingl A."/>
            <person name="Woyke T."/>
            <person name="Ryan C.M."/>
            <person name="Banfield J.F."/>
        </authorList>
    </citation>
    <scope>NUCLEOTIDE SEQUENCE [LARGE SCALE GENOMIC DNA]</scope>
</reference>
<evidence type="ECO:0008006" key="4">
    <source>
        <dbReference type="Google" id="ProtNLM"/>
    </source>
</evidence>
<feature type="transmembrane region" description="Helical" evidence="1">
    <location>
        <begin position="42"/>
        <end position="61"/>
    </location>
</feature>
<proteinExistence type="predicted"/>
<gene>
    <name evidence="2" type="ORF">CO185_01940</name>
</gene>
<keyword evidence="1" id="KW-0812">Transmembrane</keyword>
<evidence type="ECO:0000313" key="3">
    <source>
        <dbReference type="Proteomes" id="UP000230758"/>
    </source>
</evidence>
<dbReference type="AlphaFoldDB" id="A0A2M7WRW4"/>
<dbReference type="Proteomes" id="UP000230758">
    <property type="component" value="Unassembled WGS sequence"/>
</dbReference>
<comment type="caution">
    <text evidence="2">The sequence shown here is derived from an EMBL/GenBank/DDBJ whole genome shotgun (WGS) entry which is preliminary data.</text>
</comment>
<organism evidence="2 3">
    <name type="scientific">Candidatus Zambryskibacteria bacterium CG_4_9_14_3_um_filter_42_15</name>
    <dbReference type="NCBI Taxonomy" id="1975112"/>
    <lineage>
        <taxon>Bacteria</taxon>
        <taxon>Candidatus Zambryskiibacteriota</taxon>
    </lineage>
</organism>
<feature type="transmembrane region" description="Helical" evidence="1">
    <location>
        <begin position="6"/>
        <end position="30"/>
    </location>
</feature>
<accession>A0A2M7WRW4</accession>
<dbReference type="EMBL" id="PFXF01000023">
    <property type="protein sequence ID" value="PJA32734.1"/>
    <property type="molecule type" value="Genomic_DNA"/>
</dbReference>
<protein>
    <recommendedName>
        <fullName evidence="4">DUF1146 domain-containing protein</fullName>
    </recommendedName>
</protein>
<evidence type="ECO:0000256" key="1">
    <source>
        <dbReference type="SAM" id="Phobius"/>
    </source>
</evidence>
<keyword evidence="1" id="KW-0472">Membrane</keyword>
<evidence type="ECO:0000313" key="2">
    <source>
        <dbReference type="EMBL" id="PJA32734.1"/>
    </source>
</evidence>
<name>A0A2M7WRW4_9BACT</name>
<keyword evidence="1" id="KW-1133">Transmembrane helix</keyword>